<evidence type="ECO:0000256" key="2">
    <source>
        <dbReference type="SAM" id="Phobius"/>
    </source>
</evidence>
<organism evidence="3 4">
    <name type="scientific">Lederbergia citrea</name>
    <dbReference type="NCBI Taxonomy" id="2833581"/>
    <lineage>
        <taxon>Bacteria</taxon>
        <taxon>Bacillati</taxon>
        <taxon>Bacillota</taxon>
        <taxon>Bacilli</taxon>
        <taxon>Bacillales</taxon>
        <taxon>Bacillaceae</taxon>
        <taxon>Lederbergia</taxon>
    </lineage>
</organism>
<keyword evidence="3" id="KW-0240">DNA-directed RNA polymerase</keyword>
<comment type="caution">
    <text evidence="3">The sequence shown here is derived from an EMBL/GenBank/DDBJ whole genome shotgun (WGS) entry which is preliminary data.</text>
</comment>
<keyword evidence="2" id="KW-0812">Transmembrane</keyword>
<evidence type="ECO:0000256" key="1">
    <source>
        <dbReference type="SAM" id="MobiDB-lite"/>
    </source>
</evidence>
<proteinExistence type="predicted"/>
<feature type="compositionally biased region" description="Basic and acidic residues" evidence="1">
    <location>
        <begin position="11"/>
        <end position="27"/>
    </location>
</feature>
<name>A0A942Z5G7_9BACI</name>
<protein>
    <submittedName>
        <fullName evidence="3">DNA-directed RNA polymerase subunit beta</fullName>
    </submittedName>
</protein>
<gene>
    <name evidence="3" type="ORF">KHA91_11710</name>
</gene>
<evidence type="ECO:0000313" key="4">
    <source>
        <dbReference type="Proteomes" id="UP000676456"/>
    </source>
</evidence>
<evidence type="ECO:0000313" key="3">
    <source>
        <dbReference type="EMBL" id="MBS4223410.1"/>
    </source>
</evidence>
<sequence length="93" mass="10615">MAKQSSQEVVLSREEIKKQKREQKIEKQAKIPKRIRIRLIPIWLRLFLIVILVAASLVAGLMVGYGVIGDGNPKDALKKTTWTHIIDLVVEKK</sequence>
<keyword evidence="4" id="KW-1185">Reference proteome</keyword>
<dbReference type="InterPro" id="IPR024596">
    <property type="entry name" value="RNApol_su_b/EpuA"/>
</dbReference>
<dbReference type="Pfam" id="PF11772">
    <property type="entry name" value="EpuA"/>
    <property type="match status" value="1"/>
</dbReference>
<reference evidence="3 4" key="1">
    <citation type="submission" date="2021-05" db="EMBL/GenBank/DDBJ databases">
        <title>Novel Bacillus species.</title>
        <authorList>
            <person name="Liu G."/>
        </authorList>
    </citation>
    <scope>NUCLEOTIDE SEQUENCE [LARGE SCALE GENOMIC DNA]</scope>
    <source>
        <strain evidence="3 4">FJAT-49682</strain>
    </source>
</reference>
<keyword evidence="3" id="KW-0804">Transcription</keyword>
<dbReference type="GO" id="GO:0000428">
    <property type="term" value="C:DNA-directed RNA polymerase complex"/>
    <property type="evidence" value="ECO:0007669"/>
    <property type="project" value="UniProtKB-KW"/>
</dbReference>
<keyword evidence="2" id="KW-1133">Transmembrane helix</keyword>
<feature type="region of interest" description="Disordered" evidence="1">
    <location>
        <begin position="1"/>
        <end position="27"/>
    </location>
</feature>
<accession>A0A942Z5G7</accession>
<dbReference type="AlphaFoldDB" id="A0A942Z5G7"/>
<dbReference type="EMBL" id="JAGYPN010000002">
    <property type="protein sequence ID" value="MBS4223410.1"/>
    <property type="molecule type" value="Genomic_DNA"/>
</dbReference>
<keyword evidence="2" id="KW-0472">Membrane</keyword>
<dbReference type="Proteomes" id="UP000676456">
    <property type="component" value="Unassembled WGS sequence"/>
</dbReference>
<feature type="transmembrane region" description="Helical" evidence="2">
    <location>
        <begin position="42"/>
        <end position="68"/>
    </location>
</feature>